<evidence type="ECO:0000256" key="1">
    <source>
        <dbReference type="ARBA" id="ARBA00004141"/>
    </source>
</evidence>
<evidence type="ECO:0000256" key="4">
    <source>
        <dbReference type="ARBA" id="ARBA00023136"/>
    </source>
</evidence>
<dbReference type="EMBL" id="LOMZ01000001">
    <property type="protein sequence ID" value="PLC11084.1"/>
    <property type="molecule type" value="Genomic_DNA"/>
</dbReference>
<reference evidence="7 8" key="1">
    <citation type="submission" date="2015-12" db="EMBL/GenBank/DDBJ databases">
        <authorList>
            <person name="Shamseldin A."/>
            <person name="Moawad H."/>
            <person name="Abd El-Rahim W.M."/>
            <person name="Sadowsky M.J."/>
        </authorList>
    </citation>
    <scope>NUCLEOTIDE SEQUENCE [LARGE SCALE GENOMIC DNA]</scope>
    <source>
        <strain evidence="7 8">S43</strain>
    </source>
</reference>
<sequence>MEPDHRQTEDKRKELGRSDEPVEDELVEEFENTVTEGADRLNRTWRALVITGLFGGIDVGLGIMAMLAVKEATGSELLAGMAFGIGLFALRLAHSELFTEDFLIPINAVVARHGTWLQLVRLWAVTLVTNLAGGWLFMWVVAAAFPQFEQLLLEVSLGYLEDGLTLETAALAVLAGSTITLSTRMSQGTGNDVVTALISLISGLLVVGLGMLHGALNSIVVFGAMHQGAAISYTDWFVWFLWVIPLNMLGGLVIITLPRLVRTLELIRKERAEQGEKIRRQEQERAGGALRRP</sequence>
<dbReference type="InterPro" id="IPR000292">
    <property type="entry name" value="For/NO2_transpt"/>
</dbReference>
<dbReference type="Pfam" id="PF01226">
    <property type="entry name" value="Form_Nir_trans"/>
    <property type="match status" value="1"/>
</dbReference>
<keyword evidence="4 6" id="KW-0472">Membrane</keyword>
<organism evidence="7 8">
    <name type="scientific">Kocuria flava</name>
    <dbReference type="NCBI Taxonomy" id="446860"/>
    <lineage>
        <taxon>Bacteria</taxon>
        <taxon>Bacillati</taxon>
        <taxon>Actinomycetota</taxon>
        <taxon>Actinomycetes</taxon>
        <taxon>Micrococcales</taxon>
        <taxon>Micrococcaceae</taxon>
        <taxon>Kocuria</taxon>
    </lineage>
</organism>
<keyword evidence="3 6" id="KW-1133">Transmembrane helix</keyword>
<proteinExistence type="predicted"/>
<evidence type="ECO:0000313" key="7">
    <source>
        <dbReference type="EMBL" id="PLC11084.1"/>
    </source>
</evidence>
<evidence type="ECO:0000256" key="5">
    <source>
        <dbReference type="SAM" id="MobiDB-lite"/>
    </source>
</evidence>
<dbReference type="AlphaFoldDB" id="A0A2N4SYM6"/>
<comment type="subcellular location">
    <subcellularLocation>
        <location evidence="1">Membrane</location>
        <topology evidence="1">Multi-pass membrane protein</topology>
    </subcellularLocation>
</comment>
<feature type="transmembrane region" description="Helical" evidence="6">
    <location>
        <begin position="193"/>
        <end position="216"/>
    </location>
</feature>
<feature type="transmembrane region" description="Helical" evidence="6">
    <location>
        <begin position="236"/>
        <end position="261"/>
    </location>
</feature>
<feature type="transmembrane region" description="Helical" evidence="6">
    <location>
        <begin position="47"/>
        <end position="69"/>
    </location>
</feature>
<gene>
    <name evidence="7" type="ORF">AUQ48_00970</name>
</gene>
<evidence type="ECO:0000313" key="8">
    <source>
        <dbReference type="Proteomes" id="UP000234632"/>
    </source>
</evidence>
<name>A0A2N4SYM6_9MICC</name>
<keyword evidence="2 6" id="KW-0812">Transmembrane</keyword>
<dbReference type="PANTHER" id="PTHR30520:SF2">
    <property type="entry name" value="INNER MEMBRANE PROTEIN YFDC"/>
    <property type="match status" value="1"/>
</dbReference>
<dbReference type="GO" id="GO:0005886">
    <property type="term" value="C:plasma membrane"/>
    <property type="evidence" value="ECO:0007669"/>
    <property type="project" value="TreeGrafter"/>
</dbReference>
<protein>
    <submittedName>
        <fullName evidence="7">Formate transporter</fullName>
    </submittedName>
</protein>
<dbReference type="PANTHER" id="PTHR30520">
    <property type="entry name" value="FORMATE TRANSPORTER-RELATED"/>
    <property type="match status" value="1"/>
</dbReference>
<dbReference type="RefSeq" id="WP_101850847.1">
    <property type="nucleotide sequence ID" value="NZ_LOMZ01000001.1"/>
</dbReference>
<feature type="transmembrane region" description="Helical" evidence="6">
    <location>
        <begin position="164"/>
        <end position="181"/>
    </location>
</feature>
<feature type="transmembrane region" description="Helical" evidence="6">
    <location>
        <begin position="75"/>
        <end position="93"/>
    </location>
</feature>
<feature type="region of interest" description="Disordered" evidence="5">
    <location>
        <begin position="1"/>
        <end position="22"/>
    </location>
</feature>
<dbReference type="InterPro" id="IPR023271">
    <property type="entry name" value="Aquaporin-like"/>
</dbReference>
<evidence type="ECO:0000256" key="3">
    <source>
        <dbReference type="ARBA" id="ARBA00022989"/>
    </source>
</evidence>
<evidence type="ECO:0000256" key="2">
    <source>
        <dbReference type="ARBA" id="ARBA00022692"/>
    </source>
</evidence>
<feature type="transmembrane region" description="Helical" evidence="6">
    <location>
        <begin position="122"/>
        <end position="144"/>
    </location>
</feature>
<feature type="compositionally biased region" description="Basic and acidic residues" evidence="5">
    <location>
        <begin position="1"/>
        <end position="20"/>
    </location>
</feature>
<accession>A0A2N4SYM6</accession>
<comment type="caution">
    <text evidence="7">The sequence shown here is derived from an EMBL/GenBank/DDBJ whole genome shotgun (WGS) entry which is preliminary data.</text>
</comment>
<dbReference type="Proteomes" id="UP000234632">
    <property type="component" value="Unassembled WGS sequence"/>
</dbReference>
<dbReference type="Gene3D" id="1.20.1080.10">
    <property type="entry name" value="Glycerol uptake facilitator protein"/>
    <property type="match status" value="1"/>
</dbReference>
<dbReference type="GO" id="GO:0015499">
    <property type="term" value="F:formate transmembrane transporter activity"/>
    <property type="evidence" value="ECO:0007669"/>
    <property type="project" value="TreeGrafter"/>
</dbReference>
<evidence type="ECO:0000256" key="6">
    <source>
        <dbReference type="SAM" id="Phobius"/>
    </source>
</evidence>